<dbReference type="Proteomes" id="UP000502065">
    <property type="component" value="Chromosome"/>
</dbReference>
<evidence type="ECO:0000313" key="7">
    <source>
        <dbReference type="EMBL" id="QKE25312.1"/>
    </source>
</evidence>
<dbReference type="PANTHER" id="PTHR42987">
    <property type="entry name" value="PEPTIDASE S49"/>
    <property type="match status" value="1"/>
</dbReference>
<keyword evidence="3 7" id="KW-0378">Hydrolase</keyword>
<dbReference type="Pfam" id="PF01343">
    <property type="entry name" value="Peptidase_S49"/>
    <property type="match status" value="1"/>
</dbReference>
<dbReference type="EC" id="3.4.21.-" evidence="7"/>
<comment type="similarity">
    <text evidence="1">Belongs to the peptidase S49 family.</text>
</comment>
<evidence type="ECO:0000256" key="1">
    <source>
        <dbReference type="ARBA" id="ARBA00008683"/>
    </source>
</evidence>
<dbReference type="InterPro" id="IPR004635">
    <property type="entry name" value="Pept_S49_SppA"/>
</dbReference>
<dbReference type="InterPro" id="IPR002142">
    <property type="entry name" value="Peptidase_S49"/>
</dbReference>
<sequence>MFNFFRFLFSPIIAILDFITKYFKTIVFLTIIYFFVFSSNDELTNTNNLANLQKIELSGPILDVNKVLENIDKAKKDNNIKGVMLVVDSPGGAVAPSIEVAYAIKELKQIKPVVVYASGVIASGSYYASIWADKIIANPGSIVGSIGVIMQGVNAEELMEKIGISTQTVKAGKFKESGTPSRKWTDFEEKQLQSVIDDTYNMFITDVANARNLDVRNHTLFADAKIFTSKQAKEVGLVDEVATISFAQDELVKLSNVQNPIWKKEDKFEKFMDNLVTETISKVSMNLISGLKAY</sequence>
<dbReference type="AlphaFoldDB" id="A0AAE7E0X2"/>
<dbReference type="GO" id="GO:0008236">
    <property type="term" value="F:serine-type peptidase activity"/>
    <property type="evidence" value="ECO:0007669"/>
    <property type="project" value="UniProtKB-KW"/>
</dbReference>
<dbReference type="InterPro" id="IPR029045">
    <property type="entry name" value="ClpP/crotonase-like_dom_sf"/>
</dbReference>
<dbReference type="CDD" id="cd07023">
    <property type="entry name" value="S49_Sppa_N_C"/>
    <property type="match status" value="1"/>
</dbReference>
<reference evidence="7 8" key="1">
    <citation type="submission" date="2018-07" db="EMBL/GenBank/DDBJ databases">
        <title>Identification of phenol metabolism pathways in Arcobacter.</title>
        <authorList>
            <person name="Miller W.G."/>
            <person name="Yee E."/>
            <person name="Bono J.L."/>
        </authorList>
    </citation>
    <scope>NUCLEOTIDE SEQUENCE [LARGE SCALE GENOMIC DNA]</scope>
    <source>
        <strain evidence="7 8">W63</strain>
    </source>
</reference>
<keyword evidence="4" id="KW-0720">Serine protease</keyword>
<keyword evidence="5" id="KW-1133">Transmembrane helix</keyword>
<evidence type="ECO:0000313" key="8">
    <source>
        <dbReference type="Proteomes" id="UP000502065"/>
    </source>
</evidence>
<dbReference type="InterPro" id="IPR047272">
    <property type="entry name" value="S49_SppA_C"/>
</dbReference>
<evidence type="ECO:0000256" key="5">
    <source>
        <dbReference type="SAM" id="Phobius"/>
    </source>
</evidence>
<evidence type="ECO:0000256" key="4">
    <source>
        <dbReference type="ARBA" id="ARBA00022825"/>
    </source>
</evidence>
<dbReference type="NCBIfam" id="TIGR00706">
    <property type="entry name" value="SppA_dom"/>
    <property type="match status" value="1"/>
</dbReference>
<evidence type="ECO:0000259" key="6">
    <source>
        <dbReference type="Pfam" id="PF01343"/>
    </source>
</evidence>
<accession>A0AAE7E0X2</accession>
<protein>
    <submittedName>
        <fullName evidence="7">Signal peptide peptidase protease IV</fullName>
        <ecNumber evidence="7">3.4.21.-</ecNumber>
    </submittedName>
</protein>
<proteinExistence type="inferred from homology"/>
<dbReference type="KEGG" id="aaqi:AAQM_0539"/>
<name>A0AAE7E0X2_9BACT</name>
<feature type="domain" description="Peptidase S49" evidence="6">
    <location>
        <begin position="106"/>
        <end position="257"/>
    </location>
</feature>
<keyword evidence="5" id="KW-0472">Membrane</keyword>
<dbReference type="GO" id="GO:0006508">
    <property type="term" value="P:proteolysis"/>
    <property type="evidence" value="ECO:0007669"/>
    <property type="project" value="UniProtKB-KW"/>
</dbReference>
<organism evidence="7 8">
    <name type="scientific">Arcobacter aquimarinus</name>
    <dbReference type="NCBI Taxonomy" id="1315211"/>
    <lineage>
        <taxon>Bacteria</taxon>
        <taxon>Pseudomonadati</taxon>
        <taxon>Campylobacterota</taxon>
        <taxon>Epsilonproteobacteria</taxon>
        <taxon>Campylobacterales</taxon>
        <taxon>Arcobacteraceae</taxon>
        <taxon>Arcobacter</taxon>
    </lineage>
</organism>
<dbReference type="EMBL" id="CP030944">
    <property type="protein sequence ID" value="QKE25312.1"/>
    <property type="molecule type" value="Genomic_DNA"/>
</dbReference>
<gene>
    <name evidence="7" type="primary">sppA</name>
    <name evidence="7" type="ORF">AAQM_0539</name>
</gene>
<dbReference type="Gene3D" id="3.90.226.10">
    <property type="entry name" value="2-enoyl-CoA Hydratase, Chain A, domain 1"/>
    <property type="match status" value="1"/>
</dbReference>
<dbReference type="SUPFAM" id="SSF52096">
    <property type="entry name" value="ClpP/crotonase"/>
    <property type="match status" value="1"/>
</dbReference>
<keyword evidence="2 7" id="KW-0645">Protease</keyword>
<evidence type="ECO:0000256" key="3">
    <source>
        <dbReference type="ARBA" id="ARBA00022801"/>
    </source>
</evidence>
<keyword evidence="5" id="KW-0812">Transmembrane</keyword>
<dbReference type="RefSeq" id="WP_129094203.1">
    <property type="nucleotide sequence ID" value="NZ_CBCSAE010000001.1"/>
</dbReference>
<dbReference type="PANTHER" id="PTHR42987:SF7">
    <property type="entry name" value="SIGNAL PEPTIDE PEPTIDASE SPPA-RELATED"/>
    <property type="match status" value="1"/>
</dbReference>
<keyword evidence="8" id="KW-1185">Reference proteome</keyword>
<feature type="transmembrane region" description="Helical" evidence="5">
    <location>
        <begin position="12"/>
        <end position="36"/>
    </location>
</feature>
<evidence type="ECO:0000256" key="2">
    <source>
        <dbReference type="ARBA" id="ARBA00022670"/>
    </source>
</evidence>